<dbReference type="InterPro" id="IPR001940">
    <property type="entry name" value="Peptidase_S1C"/>
</dbReference>
<dbReference type="Gene3D" id="2.30.42.10">
    <property type="match status" value="2"/>
</dbReference>
<dbReference type="PANTHER" id="PTHR43343">
    <property type="entry name" value="PEPTIDASE S12"/>
    <property type="match status" value="1"/>
</dbReference>
<protein>
    <submittedName>
        <fullName evidence="4">Do/DeqQ family serine endopeptidase</fullName>
    </submittedName>
</protein>
<dbReference type="Pfam" id="PF13180">
    <property type="entry name" value="PDZ_2"/>
    <property type="match status" value="1"/>
</dbReference>
<accession>A0ABZ2C802</accession>
<evidence type="ECO:0000313" key="5">
    <source>
        <dbReference type="Proteomes" id="UP001330434"/>
    </source>
</evidence>
<name>A0ABZ2C802_9PROT</name>
<keyword evidence="5" id="KW-1185">Reference proteome</keyword>
<dbReference type="SMART" id="SM00228">
    <property type="entry name" value="PDZ"/>
    <property type="match status" value="2"/>
</dbReference>
<dbReference type="Pfam" id="PF13365">
    <property type="entry name" value="Trypsin_2"/>
    <property type="match status" value="1"/>
</dbReference>
<evidence type="ECO:0000259" key="3">
    <source>
        <dbReference type="PROSITE" id="PS50106"/>
    </source>
</evidence>
<evidence type="ECO:0000256" key="1">
    <source>
        <dbReference type="ARBA" id="ARBA00022670"/>
    </source>
</evidence>
<dbReference type="SUPFAM" id="SSF50494">
    <property type="entry name" value="Trypsin-like serine proteases"/>
    <property type="match status" value="1"/>
</dbReference>
<evidence type="ECO:0000256" key="2">
    <source>
        <dbReference type="ARBA" id="ARBA00022801"/>
    </source>
</evidence>
<gene>
    <name evidence="4" type="ORF">Bealeia1_01818</name>
</gene>
<dbReference type="SUPFAM" id="SSF50156">
    <property type="entry name" value="PDZ domain-like"/>
    <property type="match status" value="2"/>
</dbReference>
<dbReference type="Proteomes" id="UP001330434">
    <property type="component" value="Chromosome"/>
</dbReference>
<keyword evidence="2" id="KW-0378">Hydrolase</keyword>
<keyword evidence="1" id="KW-0645">Protease</keyword>
<dbReference type="PROSITE" id="PS50106">
    <property type="entry name" value="PDZ"/>
    <property type="match status" value="1"/>
</dbReference>
<dbReference type="PRINTS" id="PR00834">
    <property type="entry name" value="PROTEASES2C"/>
</dbReference>
<dbReference type="InterPro" id="IPR051201">
    <property type="entry name" value="Chloro_Bact_Ser_Proteases"/>
</dbReference>
<evidence type="ECO:0000313" key="4">
    <source>
        <dbReference type="EMBL" id="WVX67603.1"/>
    </source>
</evidence>
<proteinExistence type="predicted"/>
<dbReference type="InterPro" id="IPR036034">
    <property type="entry name" value="PDZ_sf"/>
</dbReference>
<feature type="domain" description="PDZ" evidence="3">
    <location>
        <begin position="304"/>
        <end position="395"/>
    </location>
</feature>
<dbReference type="RefSeq" id="WP_331256316.1">
    <property type="nucleotide sequence ID" value="NZ_CP133270.1"/>
</dbReference>
<organism evidence="4 5">
    <name type="scientific">Candidatus Bealeia paramacronuclearis</name>
    <dbReference type="NCBI Taxonomy" id="1921001"/>
    <lineage>
        <taxon>Bacteria</taxon>
        <taxon>Pseudomonadati</taxon>
        <taxon>Pseudomonadota</taxon>
        <taxon>Alphaproteobacteria</taxon>
        <taxon>Holosporales</taxon>
        <taxon>Holosporaceae</taxon>
        <taxon>Candidatus Bealeia</taxon>
    </lineage>
</organism>
<reference evidence="4 5" key="1">
    <citation type="journal article" date="2024" name="Environ. Microbiol.">
        <title>Novel evolutionary insights on the interactions of the Holosporales (Alphaproteobacteria) with eukaryotic hosts from comparative genomics.</title>
        <authorList>
            <person name="Giovannini M."/>
            <person name="Petroni G."/>
            <person name="Castelli M."/>
        </authorList>
    </citation>
    <scope>NUCLEOTIDE SEQUENCE [LARGE SCALE GENOMIC DNA]</scope>
    <source>
        <strain evidence="4 5">US_Bl 15I1</strain>
    </source>
</reference>
<dbReference type="PANTHER" id="PTHR43343:SF3">
    <property type="entry name" value="PROTEASE DO-LIKE 8, CHLOROPLASTIC"/>
    <property type="match status" value="1"/>
</dbReference>
<sequence length="514" mass="56198">MTQIFSVRSKKNVMLRSFQYLFGTLIQAQGSKEGGAIVHNLVLGKLDKAICFSFLLILSACGKPDNPSQNSISETCQKSELTFSSVVKKFAPTVVNIYASSEVQTKTPMDTFMDDPFYKQYMERLHGPHVDHKLNSMGSGVIVSEDGHILTNYHVIEGGDTIRVILHDRREFEAKIVASEQRTDLVMLKIDVGSEKLPFAVLDPIDNLNVGDMVLAIGNPFGVGQSVSSGIISAVGRSQSGISDFRSFIQTDASINPGNSGGALVTGDGRLIGINTAIYSKSGESIGIGFAIPSPLVIPFVESALQGKRTERPWMGIRIRGVDMETSRKLGFTHPYGVLIKEIYKGGVADQVGIQVGDILTHFNDQIIEDDAELDYVLSRQHLDTTVTFKVYRNGKEKNIQVNMKAPPEASNLDSYEIQGKNPLTGAVVAELSPALALDLGADPLKRGIVILDIKPNSLAENLKLNVGDIIHNINEQELIILGDFFKIVKAAPQKWSIKFFRNNKHLTLEVGKS</sequence>
<dbReference type="EMBL" id="CP133270">
    <property type="protein sequence ID" value="WVX67603.1"/>
    <property type="molecule type" value="Genomic_DNA"/>
</dbReference>
<dbReference type="InterPro" id="IPR009003">
    <property type="entry name" value="Peptidase_S1_PA"/>
</dbReference>
<dbReference type="InterPro" id="IPR001478">
    <property type="entry name" value="PDZ"/>
</dbReference>
<dbReference type="Gene3D" id="2.40.10.120">
    <property type="match status" value="1"/>
</dbReference>